<gene>
    <name evidence="3" type="ORF">CS062_18570</name>
</gene>
<keyword evidence="4" id="KW-1185">Reference proteome</keyword>
<name>A0A2G9C5Q7_9BURK</name>
<evidence type="ECO:0000313" key="3">
    <source>
        <dbReference type="EMBL" id="PIM51695.1"/>
    </source>
</evidence>
<keyword evidence="1 3" id="KW-0378">Hydrolase</keyword>
<dbReference type="InterPro" id="IPR050272">
    <property type="entry name" value="Isochorismatase-like_hydrls"/>
</dbReference>
<dbReference type="InterPro" id="IPR000868">
    <property type="entry name" value="Isochorismatase-like_dom"/>
</dbReference>
<reference evidence="3 4" key="1">
    <citation type="submission" date="2017-11" db="EMBL/GenBank/DDBJ databases">
        <title>Draft genome sequence of Mitsuaria sp. HWN-4.</title>
        <authorList>
            <person name="Gundlapally S.R."/>
        </authorList>
    </citation>
    <scope>NUCLEOTIDE SEQUENCE [LARGE SCALE GENOMIC DNA]</scope>
    <source>
        <strain evidence="3 4">HWN-4</strain>
    </source>
</reference>
<dbReference type="AlphaFoldDB" id="A0A2G9C5Q7"/>
<accession>A0A2G9C5Q7</accession>
<dbReference type="GO" id="GO:0016787">
    <property type="term" value="F:hydrolase activity"/>
    <property type="evidence" value="ECO:0007669"/>
    <property type="project" value="UniProtKB-KW"/>
</dbReference>
<dbReference type="PANTHER" id="PTHR43540:SF6">
    <property type="entry name" value="ISOCHORISMATASE-LIKE DOMAIN-CONTAINING PROTEIN"/>
    <property type="match status" value="1"/>
</dbReference>
<organism evidence="3 4">
    <name type="scientific">Roseateles chitinivorans</name>
    <dbReference type="NCBI Taxonomy" id="2917965"/>
    <lineage>
        <taxon>Bacteria</taxon>
        <taxon>Pseudomonadati</taxon>
        <taxon>Pseudomonadota</taxon>
        <taxon>Betaproteobacteria</taxon>
        <taxon>Burkholderiales</taxon>
        <taxon>Sphaerotilaceae</taxon>
        <taxon>Roseateles</taxon>
    </lineage>
</organism>
<comment type="caution">
    <text evidence="3">The sequence shown here is derived from an EMBL/GenBank/DDBJ whole genome shotgun (WGS) entry which is preliminary data.</text>
</comment>
<dbReference type="Gene3D" id="3.40.50.850">
    <property type="entry name" value="Isochorismatase-like"/>
    <property type="match status" value="1"/>
</dbReference>
<dbReference type="RefSeq" id="WP_099863066.1">
    <property type="nucleotide sequence ID" value="NZ_PEOG01000056.1"/>
</dbReference>
<dbReference type="Pfam" id="PF00857">
    <property type="entry name" value="Isochorismatase"/>
    <property type="match status" value="1"/>
</dbReference>
<sequence length="182" mass="20109">MADTSRKVLLLVDFINPLRFDGADDLAPAAVEAAIAAAALKRRYRRDGFSTLYVNDNFGQWRSDFRTLLRECRRGGGAAAKLARLLAPDKDDLMVLKPRHSGFHATPLDLLLTQLGARELAITGLATDFCVQCTAMDAYVRGYRVWVPSDCTAAESPERKQAALDWIRQALKASITPSTRRA</sequence>
<evidence type="ECO:0000259" key="2">
    <source>
        <dbReference type="Pfam" id="PF00857"/>
    </source>
</evidence>
<evidence type="ECO:0000256" key="1">
    <source>
        <dbReference type="ARBA" id="ARBA00022801"/>
    </source>
</evidence>
<dbReference type="CDD" id="cd00431">
    <property type="entry name" value="cysteine_hydrolases"/>
    <property type="match status" value="1"/>
</dbReference>
<dbReference type="OrthoDB" id="9781985at2"/>
<feature type="domain" description="Isochorismatase-like" evidence="2">
    <location>
        <begin position="8"/>
        <end position="171"/>
    </location>
</feature>
<dbReference type="PANTHER" id="PTHR43540">
    <property type="entry name" value="PEROXYUREIDOACRYLATE/UREIDOACRYLATE AMIDOHYDROLASE-RELATED"/>
    <property type="match status" value="1"/>
</dbReference>
<dbReference type="SUPFAM" id="SSF52499">
    <property type="entry name" value="Isochorismatase-like hydrolases"/>
    <property type="match status" value="1"/>
</dbReference>
<dbReference type="EMBL" id="PEOG01000056">
    <property type="protein sequence ID" value="PIM51695.1"/>
    <property type="molecule type" value="Genomic_DNA"/>
</dbReference>
<dbReference type="InterPro" id="IPR036380">
    <property type="entry name" value="Isochorismatase-like_sf"/>
</dbReference>
<proteinExistence type="predicted"/>
<evidence type="ECO:0000313" key="4">
    <source>
        <dbReference type="Proteomes" id="UP000231501"/>
    </source>
</evidence>
<protein>
    <submittedName>
        <fullName evidence="3">Cysteine hydrolase</fullName>
    </submittedName>
</protein>
<dbReference type="Proteomes" id="UP000231501">
    <property type="component" value="Unassembled WGS sequence"/>
</dbReference>